<keyword evidence="5" id="KW-1185">Reference proteome</keyword>
<feature type="domain" description="Peptidase S1" evidence="3">
    <location>
        <begin position="379"/>
        <end position="579"/>
    </location>
</feature>
<proteinExistence type="predicted"/>
<dbReference type="InterPro" id="IPR043504">
    <property type="entry name" value="Peptidase_S1_PA_chymotrypsin"/>
</dbReference>
<reference evidence="4 5" key="1">
    <citation type="submission" date="2015-09" db="EMBL/GenBank/DDBJ databases">
        <title>Draft genome of the scarab beetle Oryctes borbonicus.</title>
        <authorList>
            <person name="Meyer J.M."/>
            <person name="Markov G.V."/>
            <person name="Baskaran P."/>
            <person name="Herrmann M."/>
            <person name="Sommer R.J."/>
            <person name="Roedelsperger C."/>
        </authorList>
    </citation>
    <scope>NUCLEOTIDE SEQUENCE [LARGE SCALE GENOMIC DNA]</scope>
    <source>
        <strain evidence="4">OB123</strain>
        <tissue evidence="4">Whole animal</tissue>
    </source>
</reference>
<comment type="caution">
    <text evidence="4">The sequence shown here is derived from an EMBL/GenBank/DDBJ whole genome shotgun (WGS) entry which is preliminary data.</text>
</comment>
<dbReference type="PRINTS" id="PR00722">
    <property type="entry name" value="CHYMOTRYPSIN"/>
</dbReference>
<dbReference type="InterPro" id="IPR001254">
    <property type="entry name" value="Trypsin_dom"/>
</dbReference>
<dbReference type="PROSITE" id="PS50240">
    <property type="entry name" value="TRYPSIN_DOM"/>
    <property type="match status" value="1"/>
</dbReference>
<dbReference type="PROSITE" id="PS00134">
    <property type="entry name" value="TRYPSIN_HIS"/>
    <property type="match status" value="1"/>
</dbReference>
<dbReference type="Gene3D" id="2.40.10.10">
    <property type="entry name" value="Trypsin-like serine proteases"/>
    <property type="match status" value="2"/>
</dbReference>
<name>A0A0T6AW12_9SCAR</name>
<dbReference type="FunFam" id="2.40.10.10:FF:000068">
    <property type="entry name" value="transmembrane protease serine 2"/>
    <property type="match status" value="1"/>
</dbReference>
<dbReference type="SUPFAM" id="SSF50494">
    <property type="entry name" value="Trypsin-like serine proteases"/>
    <property type="match status" value="1"/>
</dbReference>
<accession>A0A0T6AW12</accession>
<sequence>MKVCEFIALCAIFGVAHGYFSLYWVVHTGICRNSHGFTFHCVHYNNCRRTFFSPHPRGQSKICGRYQGSLIMCCVEEDEDYLDELLPPKVADYDSHNFADSGYYPGSIVHNIEKPKDEDDDFNPANFLDNHEAASGSVATEMNPTQVLLQDMKPGGSMKEAISIKDSSTTEISSTKQDDASESTQSPKLLFTSSPLFDVLKANSTPIDTALSKLKDNEPIANKLNVPINGEIQDIIPVGSAISVTTNVLETNFNTVEAGTTNTPFTSPPLEDTQATDSAPNKLQEDESNPNKLKLLIENPESEEKAGGESFTIRTSNMEDSIQDVEFPLPYYMPSPENRTSLRICRSFYEGVTREDAWNRRTMNKAQIGYGNESNIEWLCTGSLISERYLLTAAHCRLVNGTVPPRHARVGDSRSTNPANNIRLQNFAIEEFILHPRYNSSVLQSLHDIAVVRLNASVIFTNFVRPGCLATKLDLASVPLWLLSVVPITFVHITTPRCRKLYNDTRYISDISQGCAVTDSYFFCRYDHGAPFVFVNTNYDFGYFTEIVGIASYGNPCGDRPAVSTRVLPYVPWIEGIVWPNQ</sequence>
<gene>
    <name evidence="4" type="ORF">AMK59_8552</name>
</gene>
<dbReference type="InterPro" id="IPR051333">
    <property type="entry name" value="CLIP_Serine_Protease"/>
</dbReference>
<dbReference type="OrthoDB" id="6339452at2759"/>
<evidence type="ECO:0000256" key="1">
    <source>
        <dbReference type="ARBA" id="ARBA00023157"/>
    </source>
</evidence>
<organism evidence="4 5">
    <name type="scientific">Oryctes borbonicus</name>
    <dbReference type="NCBI Taxonomy" id="1629725"/>
    <lineage>
        <taxon>Eukaryota</taxon>
        <taxon>Metazoa</taxon>
        <taxon>Ecdysozoa</taxon>
        <taxon>Arthropoda</taxon>
        <taxon>Hexapoda</taxon>
        <taxon>Insecta</taxon>
        <taxon>Pterygota</taxon>
        <taxon>Neoptera</taxon>
        <taxon>Endopterygota</taxon>
        <taxon>Coleoptera</taxon>
        <taxon>Polyphaga</taxon>
        <taxon>Scarabaeiformia</taxon>
        <taxon>Scarabaeidae</taxon>
        <taxon>Dynastinae</taxon>
        <taxon>Oryctes</taxon>
    </lineage>
</organism>
<dbReference type="InterPro" id="IPR018114">
    <property type="entry name" value="TRYPSIN_HIS"/>
</dbReference>
<dbReference type="CDD" id="cd00190">
    <property type="entry name" value="Tryp_SPc"/>
    <property type="match status" value="1"/>
</dbReference>
<evidence type="ECO:0000313" key="5">
    <source>
        <dbReference type="Proteomes" id="UP000051574"/>
    </source>
</evidence>
<dbReference type="InterPro" id="IPR009003">
    <property type="entry name" value="Peptidase_S1_PA"/>
</dbReference>
<feature type="region of interest" description="Disordered" evidence="2">
    <location>
        <begin position="258"/>
        <end position="291"/>
    </location>
</feature>
<evidence type="ECO:0000313" key="4">
    <source>
        <dbReference type="EMBL" id="KRT78990.1"/>
    </source>
</evidence>
<dbReference type="GO" id="GO:0004252">
    <property type="term" value="F:serine-type endopeptidase activity"/>
    <property type="evidence" value="ECO:0007669"/>
    <property type="project" value="InterPro"/>
</dbReference>
<evidence type="ECO:0000259" key="3">
    <source>
        <dbReference type="PROSITE" id="PS50240"/>
    </source>
</evidence>
<dbReference type="AlphaFoldDB" id="A0A0T6AW12"/>
<dbReference type="Pfam" id="PF00089">
    <property type="entry name" value="Trypsin"/>
    <property type="match status" value="1"/>
</dbReference>
<feature type="compositionally biased region" description="Polar residues" evidence="2">
    <location>
        <begin position="165"/>
        <end position="175"/>
    </location>
</feature>
<dbReference type="EMBL" id="LJIG01022733">
    <property type="protein sequence ID" value="KRT78990.1"/>
    <property type="molecule type" value="Genomic_DNA"/>
</dbReference>
<protein>
    <submittedName>
        <fullName evidence="4">Trypsin</fullName>
    </submittedName>
</protein>
<dbReference type="PANTHER" id="PTHR24260">
    <property type="match status" value="1"/>
</dbReference>
<dbReference type="Proteomes" id="UP000051574">
    <property type="component" value="Unassembled WGS sequence"/>
</dbReference>
<evidence type="ECO:0000256" key="2">
    <source>
        <dbReference type="SAM" id="MobiDB-lite"/>
    </source>
</evidence>
<dbReference type="PANTHER" id="PTHR24260:SF147">
    <property type="entry name" value="EG:BACR7A4.3 PROTEIN-RELATED"/>
    <property type="match status" value="1"/>
</dbReference>
<dbReference type="InterPro" id="IPR001314">
    <property type="entry name" value="Peptidase_S1A"/>
</dbReference>
<feature type="region of interest" description="Disordered" evidence="2">
    <location>
        <begin position="163"/>
        <end position="186"/>
    </location>
</feature>
<dbReference type="GO" id="GO:0006508">
    <property type="term" value="P:proteolysis"/>
    <property type="evidence" value="ECO:0007669"/>
    <property type="project" value="InterPro"/>
</dbReference>
<dbReference type="SMART" id="SM00020">
    <property type="entry name" value="Tryp_SPc"/>
    <property type="match status" value="1"/>
</dbReference>
<keyword evidence="1" id="KW-1015">Disulfide bond</keyword>